<reference evidence="2" key="1">
    <citation type="submission" date="2014-09" db="EMBL/GenBank/DDBJ databases">
        <title>Vibrio variabilis JCM 19239. (C206) whole genome shotgun sequence.</title>
        <authorList>
            <person name="Sawabe T."/>
            <person name="Meirelles P."/>
            <person name="Nakanishi M."/>
            <person name="Sayaka M."/>
            <person name="Hattori M."/>
            <person name="Ohkuma M."/>
        </authorList>
    </citation>
    <scope>NUCLEOTIDE SEQUENCE [LARGE SCALE GENOMIC DNA]</scope>
    <source>
        <strain evidence="2">JCM 19239</strain>
    </source>
</reference>
<name>A0ABQ0JA10_9VIBR</name>
<proteinExistence type="predicted"/>
<gene>
    <name evidence="1" type="ORF">JCM19239_533</name>
</gene>
<dbReference type="Proteomes" id="UP000029223">
    <property type="component" value="Unassembled WGS sequence"/>
</dbReference>
<protein>
    <submittedName>
        <fullName evidence="1">Uncharacterized protein</fullName>
    </submittedName>
</protein>
<comment type="caution">
    <text evidence="1">The sequence shown here is derived from an EMBL/GenBank/DDBJ whole genome shotgun (WGS) entry which is preliminary data.</text>
</comment>
<evidence type="ECO:0000313" key="2">
    <source>
        <dbReference type="Proteomes" id="UP000029223"/>
    </source>
</evidence>
<keyword evidence="2" id="KW-1185">Reference proteome</keyword>
<organism evidence="1 2">
    <name type="scientific">Vibrio variabilis</name>
    <dbReference type="NCBI Taxonomy" id="990271"/>
    <lineage>
        <taxon>Bacteria</taxon>
        <taxon>Pseudomonadati</taxon>
        <taxon>Pseudomonadota</taxon>
        <taxon>Gammaproteobacteria</taxon>
        <taxon>Vibrionales</taxon>
        <taxon>Vibrionaceae</taxon>
        <taxon>Vibrio</taxon>
    </lineage>
</organism>
<sequence length="38" mass="4300">MKLNDSPVTEHHFQGHHFYLKGMICSTVTLTATKPESL</sequence>
<dbReference type="EMBL" id="BBMS01000011">
    <property type="protein sequence ID" value="GAL25592.1"/>
    <property type="molecule type" value="Genomic_DNA"/>
</dbReference>
<evidence type="ECO:0000313" key="1">
    <source>
        <dbReference type="EMBL" id="GAL25592.1"/>
    </source>
</evidence>
<accession>A0ABQ0JA10</accession>